<gene>
    <name evidence="2" type="ORF">ACFPZF_23355</name>
</gene>
<dbReference type="InterPro" id="IPR050639">
    <property type="entry name" value="SSR_resolvase"/>
</dbReference>
<dbReference type="InterPro" id="IPR038109">
    <property type="entry name" value="DNA_bind_recomb_sf"/>
</dbReference>
<evidence type="ECO:0000259" key="1">
    <source>
        <dbReference type="PROSITE" id="PS51737"/>
    </source>
</evidence>
<protein>
    <submittedName>
        <fullName evidence="2">Recombinase family protein</fullName>
    </submittedName>
</protein>
<evidence type="ECO:0000313" key="2">
    <source>
        <dbReference type="EMBL" id="MFC5644284.1"/>
    </source>
</evidence>
<sequence length="493" mass="55310">MTEEAQAIPVVSYARISADTAKDGHGVDDQHAVNDQTAARLGWTVVHRFTDNDLSAAKADVVRPDFEAMLEALQVGHLADGQTIKGVIVLVEDRLTRRPGDYERFVEALTYDEGRVFADSKGSKDLYNEDVESMGLFGVVISKMEVRKMQRRQRRSHRRRAELGIPVGGKRPFGWQDDKLTLEPAEAALLAQAVRDVIAGKSLRSILLEWRDAGVKTINGNEWAHRSLKLALWNPRVCGWRKHNGELVRDANGVPVVGRWKPVVTPKEWMAIDAIFSARTGLPTKVDGTVLDPRVPNYLLSGILRCGRKNWEDSVCNAPMRASANPRFSGGFQYVCPSRSMGGCGGTARNGAKVDEFVTEAVLAKLEERAALAGPRVGPWGGESELERLKAKQRKMLQAWQDDLISDELFFPENQRMESRIKELRADQQRHALQQQRATERRDDIRERWFSGRLDVMQKRAIVREALHAVVVMPAGKGRAAFNPDLLVPKWRD</sequence>
<dbReference type="Gene3D" id="3.90.1750.20">
    <property type="entry name" value="Putative Large Serine Recombinase, Chain B, Domain 2"/>
    <property type="match status" value="1"/>
</dbReference>
<reference evidence="3" key="1">
    <citation type="journal article" date="2019" name="Int. J. Syst. Evol. Microbiol.">
        <title>The Global Catalogue of Microorganisms (GCM) 10K type strain sequencing project: providing services to taxonomists for standard genome sequencing and annotation.</title>
        <authorList>
            <consortium name="The Broad Institute Genomics Platform"/>
            <consortium name="The Broad Institute Genome Sequencing Center for Infectious Disease"/>
            <person name="Wu L."/>
            <person name="Ma J."/>
        </authorList>
    </citation>
    <scope>NUCLEOTIDE SEQUENCE [LARGE SCALE GENOMIC DNA]</scope>
    <source>
        <strain evidence="3">CGMCC 4.1622</strain>
    </source>
</reference>
<dbReference type="EMBL" id="JBHSOC010000044">
    <property type="protein sequence ID" value="MFC5644284.1"/>
    <property type="molecule type" value="Genomic_DNA"/>
</dbReference>
<dbReference type="Proteomes" id="UP001596066">
    <property type="component" value="Unassembled WGS sequence"/>
</dbReference>
<accession>A0ABW0VHL2</accession>
<comment type="caution">
    <text evidence="2">The sequence shown here is derived from an EMBL/GenBank/DDBJ whole genome shotgun (WGS) entry which is preliminary data.</text>
</comment>
<name>A0ABW0VHL2_9ACTN</name>
<dbReference type="Pfam" id="PF13408">
    <property type="entry name" value="Zn_ribbon_recom"/>
    <property type="match status" value="1"/>
</dbReference>
<dbReference type="Pfam" id="PF00239">
    <property type="entry name" value="Resolvase"/>
    <property type="match status" value="1"/>
</dbReference>
<dbReference type="Pfam" id="PF07508">
    <property type="entry name" value="Recombinase"/>
    <property type="match status" value="1"/>
</dbReference>
<dbReference type="Gene3D" id="3.40.50.1390">
    <property type="entry name" value="Resolvase, N-terminal catalytic domain"/>
    <property type="match status" value="1"/>
</dbReference>
<proteinExistence type="predicted"/>
<dbReference type="CDD" id="cd00338">
    <property type="entry name" value="Ser_Recombinase"/>
    <property type="match status" value="1"/>
</dbReference>
<dbReference type="RefSeq" id="WP_346146991.1">
    <property type="nucleotide sequence ID" value="NZ_BAAAUA010000031.1"/>
</dbReference>
<dbReference type="PANTHER" id="PTHR30461:SF23">
    <property type="entry name" value="DNA RECOMBINASE-RELATED"/>
    <property type="match status" value="1"/>
</dbReference>
<dbReference type="InterPro" id="IPR011109">
    <property type="entry name" value="DNA_bind_recombinase_dom"/>
</dbReference>
<dbReference type="InterPro" id="IPR036162">
    <property type="entry name" value="Resolvase-like_N_sf"/>
</dbReference>
<feature type="domain" description="Recombinase" evidence="1">
    <location>
        <begin position="172"/>
        <end position="282"/>
    </location>
</feature>
<keyword evidence="3" id="KW-1185">Reference proteome</keyword>
<dbReference type="InterPro" id="IPR006119">
    <property type="entry name" value="Resolv_N"/>
</dbReference>
<organism evidence="2 3">
    <name type="scientific">Kitasatospora cinereorecta</name>
    <dbReference type="NCBI Taxonomy" id="285560"/>
    <lineage>
        <taxon>Bacteria</taxon>
        <taxon>Bacillati</taxon>
        <taxon>Actinomycetota</taxon>
        <taxon>Actinomycetes</taxon>
        <taxon>Kitasatosporales</taxon>
        <taxon>Streptomycetaceae</taxon>
        <taxon>Kitasatospora</taxon>
    </lineage>
</organism>
<dbReference type="PANTHER" id="PTHR30461">
    <property type="entry name" value="DNA-INVERTASE FROM LAMBDOID PROPHAGE"/>
    <property type="match status" value="1"/>
</dbReference>
<dbReference type="PROSITE" id="PS51737">
    <property type="entry name" value="RECOMBINASE_DNA_BIND"/>
    <property type="match status" value="1"/>
</dbReference>
<dbReference type="InterPro" id="IPR025827">
    <property type="entry name" value="Zn_ribbon_recom_dom"/>
</dbReference>
<dbReference type="SUPFAM" id="SSF53041">
    <property type="entry name" value="Resolvase-like"/>
    <property type="match status" value="1"/>
</dbReference>
<dbReference type="SMART" id="SM00857">
    <property type="entry name" value="Resolvase"/>
    <property type="match status" value="1"/>
</dbReference>
<evidence type="ECO:0000313" key="3">
    <source>
        <dbReference type="Proteomes" id="UP001596066"/>
    </source>
</evidence>